<dbReference type="GO" id="GO:0005615">
    <property type="term" value="C:extracellular space"/>
    <property type="evidence" value="ECO:0007669"/>
    <property type="project" value="TreeGrafter"/>
</dbReference>
<dbReference type="InterPro" id="IPR050127">
    <property type="entry name" value="Serine_Proteases_S1"/>
</dbReference>
<evidence type="ECO:0000256" key="6">
    <source>
        <dbReference type="ARBA" id="ARBA00022825"/>
    </source>
</evidence>
<dbReference type="PRINTS" id="PR00722">
    <property type="entry name" value="CHYMOTRYPSIN"/>
</dbReference>
<dbReference type="AlphaFoldDB" id="A0A2G8KS02"/>
<dbReference type="Gene3D" id="2.40.10.10">
    <property type="entry name" value="Trypsin-like serine proteases"/>
    <property type="match status" value="2"/>
</dbReference>
<evidence type="ECO:0000256" key="1">
    <source>
        <dbReference type="ARBA" id="ARBA00004613"/>
    </source>
</evidence>
<evidence type="ECO:0000256" key="2">
    <source>
        <dbReference type="ARBA" id="ARBA00022525"/>
    </source>
</evidence>
<dbReference type="PROSITE" id="PS50240">
    <property type="entry name" value="TRYPSIN_DOM"/>
    <property type="match status" value="1"/>
</dbReference>
<dbReference type="STRING" id="307972.A0A2G8KS02"/>
<dbReference type="InterPro" id="IPR018114">
    <property type="entry name" value="TRYPSIN_HIS"/>
</dbReference>
<keyword evidence="6 8" id="KW-0720">Serine protease</keyword>
<feature type="domain" description="Peptidase S1" evidence="9">
    <location>
        <begin position="1"/>
        <end position="231"/>
    </location>
</feature>
<dbReference type="SUPFAM" id="SSF50494">
    <property type="entry name" value="Trypsin-like serine proteases"/>
    <property type="match status" value="1"/>
</dbReference>
<evidence type="ECO:0000256" key="5">
    <source>
        <dbReference type="ARBA" id="ARBA00022801"/>
    </source>
</evidence>
<organism evidence="10 11">
    <name type="scientific">Stichopus japonicus</name>
    <name type="common">Sea cucumber</name>
    <dbReference type="NCBI Taxonomy" id="307972"/>
    <lineage>
        <taxon>Eukaryota</taxon>
        <taxon>Metazoa</taxon>
        <taxon>Echinodermata</taxon>
        <taxon>Eleutherozoa</taxon>
        <taxon>Echinozoa</taxon>
        <taxon>Holothuroidea</taxon>
        <taxon>Aspidochirotacea</taxon>
        <taxon>Aspidochirotida</taxon>
        <taxon>Stichopodidae</taxon>
        <taxon>Apostichopus</taxon>
    </lineage>
</organism>
<sequence>MARLYINRLGVRGHLCGGSLVDRQWVVTAAHCFDTKVELRAEHLFVRLGDHNTLIDDEAEISIRVEAFYVHENFVNETFNNDIALIKLATPLSRYSDYIRPICLANGTIDKRLTVDRVSGRVNGWGSTTYRGAESVYLQEVYLPYNTLRKCKKKYQERGIIFTKNMFCAGYRRGGADACHGDSGGPYAVKEADRWYLIGIVSWGIGCGDAGSDGVYTRFSKYHQWLVRIVNEY</sequence>
<keyword evidence="11" id="KW-1185">Reference proteome</keyword>
<dbReference type="EMBL" id="MRZV01000405">
    <property type="protein sequence ID" value="PIK50762.1"/>
    <property type="molecule type" value="Genomic_DNA"/>
</dbReference>
<evidence type="ECO:0000256" key="8">
    <source>
        <dbReference type="RuleBase" id="RU363034"/>
    </source>
</evidence>
<evidence type="ECO:0000313" key="11">
    <source>
        <dbReference type="Proteomes" id="UP000230750"/>
    </source>
</evidence>
<dbReference type="FunFam" id="2.40.10.10:FF:000120">
    <property type="entry name" value="Putative serine protease"/>
    <property type="match status" value="1"/>
</dbReference>
<protein>
    <submittedName>
        <fullName evidence="10">Putative coagulation factor X</fullName>
    </submittedName>
</protein>
<dbReference type="InterPro" id="IPR001314">
    <property type="entry name" value="Peptidase_S1A"/>
</dbReference>
<dbReference type="Pfam" id="PF00089">
    <property type="entry name" value="Trypsin"/>
    <property type="match status" value="1"/>
</dbReference>
<proteinExistence type="predicted"/>
<dbReference type="InterPro" id="IPR009003">
    <property type="entry name" value="Peptidase_S1_PA"/>
</dbReference>
<evidence type="ECO:0000259" key="9">
    <source>
        <dbReference type="PROSITE" id="PS50240"/>
    </source>
</evidence>
<keyword evidence="3 8" id="KW-0645">Protease</keyword>
<dbReference type="CDD" id="cd00190">
    <property type="entry name" value="Tryp_SPc"/>
    <property type="match status" value="1"/>
</dbReference>
<keyword evidence="5 8" id="KW-0378">Hydrolase</keyword>
<accession>A0A2G8KS02</accession>
<dbReference type="PANTHER" id="PTHR24264">
    <property type="entry name" value="TRYPSIN-RELATED"/>
    <property type="match status" value="1"/>
</dbReference>
<keyword evidence="2" id="KW-0964">Secreted</keyword>
<dbReference type="InterPro" id="IPR043504">
    <property type="entry name" value="Peptidase_S1_PA_chymotrypsin"/>
</dbReference>
<evidence type="ECO:0000256" key="3">
    <source>
        <dbReference type="ARBA" id="ARBA00022670"/>
    </source>
</evidence>
<dbReference type="OrthoDB" id="10051896at2759"/>
<comment type="subcellular location">
    <subcellularLocation>
        <location evidence="1">Secreted</location>
    </subcellularLocation>
</comment>
<dbReference type="PROSITE" id="PS00134">
    <property type="entry name" value="TRYPSIN_HIS"/>
    <property type="match status" value="1"/>
</dbReference>
<comment type="caution">
    <text evidence="10">The sequence shown here is derived from an EMBL/GenBank/DDBJ whole genome shotgun (WGS) entry which is preliminary data.</text>
</comment>
<evidence type="ECO:0000313" key="10">
    <source>
        <dbReference type="EMBL" id="PIK50762.1"/>
    </source>
</evidence>
<dbReference type="SMART" id="SM00020">
    <property type="entry name" value="Tryp_SPc"/>
    <property type="match status" value="1"/>
</dbReference>
<dbReference type="PROSITE" id="PS00135">
    <property type="entry name" value="TRYPSIN_SER"/>
    <property type="match status" value="1"/>
</dbReference>
<dbReference type="GO" id="GO:0004252">
    <property type="term" value="F:serine-type endopeptidase activity"/>
    <property type="evidence" value="ECO:0007669"/>
    <property type="project" value="InterPro"/>
</dbReference>
<keyword evidence="4" id="KW-0732">Signal</keyword>
<dbReference type="GO" id="GO:0006508">
    <property type="term" value="P:proteolysis"/>
    <property type="evidence" value="ECO:0007669"/>
    <property type="project" value="UniProtKB-KW"/>
</dbReference>
<dbReference type="PANTHER" id="PTHR24264:SF65">
    <property type="entry name" value="SRCR DOMAIN-CONTAINING PROTEIN"/>
    <property type="match status" value="1"/>
</dbReference>
<dbReference type="InterPro" id="IPR033116">
    <property type="entry name" value="TRYPSIN_SER"/>
</dbReference>
<name>A0A2G8KS02_STIJA</name>
<gene>
    <name evidence="10" type="ORF">BSL78_12348</name>
</gene>
<reference evidence="10 11" key="1">
    <citation type="journal article" date="2017" name="PLoS Biol.">
        <title>The sea cucumber genome provides insights into morphological evolution and visceral regeneration.</title>
        <authorList>
            <person name="Zhang X."/>
            <person name="Sun L."/>
            <person name="Yuan J."/>
            <person name="Sun Y."/>
            <person name="Gao Y."/>
            <person name="Zhang L."/>
            <person name="Li S."/>
            <person name="Dai H."/>
            <person name="Hamel J.F."/>
            <person name="Liu C."/>
            <person name="Yu Y."/>
            <person name="Liu S."/>
            <person name="Lin W."/>
            <person name="Guo K."/>
            <person name="Jin S."/>
            <person name="Xu P."/>
            <person name="Storey K.B."/>
            <person name="Huan P."/>
            <person name="Zhang T."/>
            <person name="Zhou Y."/>
            <person name="Zhang J."/>
            <person name="Lin C."/>
            <person name="Li X."/>
            <person name="Xing L."/>
            <person name="Huo D."/>
            <person name="Sun M."/>
            <person name="Wang L."/>
            <person name="Mercier A."/>
            <person name="Li F."/>
            <person name="Yang H."/>
            <person name="Xiang J."/>
        </authorList>
    </citation>
    <scope>NUCLEOTIDE SEQUENCE [LARGE SCALE GENOMIC DNA]</scope>
    <source>
        <strain evidence="10">Shaxun</strain>
        <tissue evidence="10">Muscle</tissue>
    </source>
</reference>
<dbReference type="InterPro" id="IPR001254">
    <property type="entry name" value="Trypsin_dom"/>
</dbReference>
<keyword evidence="7" id="KW-1015">Disulfide bond</keyword>
<evidence type="ECO:0000256" key="4">
    <source>
        <dbReference type="ARBA" id="ARBA00022729"/>
    </source>
</evidence>
<dbReference type="Proteomes" id="UP000230750">
    <property type="component" value="Unassembled WGS sequence"/>
</dbReference>
<evidence type="ECO:0000256" key="7">
    <source>
        <dbReference type="ARBA" id="ARBA00023157"/>
    </source>
</evidence>